<feature type="transmembrane region" description="Helical" evidence="2">
    <location>
        <begin position="20"/>
        <end position="42"/>
    </location>
</feature>
<dbReference type="AlphaFoldDB" id="A0A0R3TTC9"/>
<feature type="region of interest" description="Disordered" evidence="1">
    <location>
        <begin position="117"/>
        <end position="180"/>
    </location>
</feature>
<accession>A0A0R3TTC9</accession>
<dbReference type="Proteomes" id="UP000278807">
    <property type="component" value="Unassembled WGS sequence"/>
</dbReference>
<keyword evidence="2" id="KW-1133">Transmembrane helix</keyword>
<organism evidence="5">
    <name type="scientific">Rodentolepis nana</name>
    <name type="common">Dwarf tapeworm</name>
    <name type="synonym">Hymenolepis nana</name>
    <dbReference type="NCBI Taxonomy" id="102285"/>
    <lineage>
        <taxon>Eukaryota</taxon>
        <taxon>Metazoa</taxon>
        <taxon>Spiralia</taxon>
        <taxon>Lophotrochozoa</taxon>
        <taxon>Platyhelminthes</taxon>
        <taxon>Cestoda</taxon>
        <taxon>Eucestoda</taxon>
        <taxon>Cyclophyllidea</taxon>
        <taxon>Hymenolepididae</taxon>
        <taxon>Rodentolepis</taxon>
    </lineage>
</organism>
<evidence type="ECO:0000313" key="4">
    <source>
        <dbReference type="Proteomes" id="UP000278807"/>
    </source>
</evidence>
<reference evidence="5" key="1">
    <citation type="submission" date="2017-02" db="UniProtKB">
        <authorList>
            <consortium name="WormBaseParasite"/>
        </authorList>
    </citation>
    <scope>IDENTIFICATION</scope>
</reference>
<dbReference type="STRING" id="102285.A0A0R3TTC9"/>
<gene>
    <name evidence="3" type="ORF">HNAJ_LOCUS10952</name>
</gene>
<evidence type="ECO:0000256" key="2">
    <source>
        <dbReference type="SAM" id="Phobius"/>
    </source>
</evidence>
<sequence length="180" mass="20524">MPQIFYFTKIKQAIFNLIPVWPIVVGLVLGILLLTFLVLLLYRFGFFRRRKHKLAVSGRRRWHENMENEANKRDADGPNGIDGDLDTFGSIRFAEEARRRRLRLRKHPEVVSILHPDEIQKETEVQGQDNPVAEIEPPTLHEENGNADAISPAPPQQQQPLLESITNDKPAADTMKVAGD</sequence>
<reference evidence="3 4" key="2">
    <citation type="submission" date="2018-11" db="EMBL/GenBank/DDBJ databases">
        <authorList>
            <consortium name="Pathogen Informatics"/>
        </authorList>
    </citation>
    <scope>NUCLEOTIDE SEQUENCE [LARGE SCALE GENOMIC DNA]</scope>
</reference>
<dbReference type="EMBL" id="UZAE01013303">
    <property type="protein sequence ID" value="VDO09187.1"/>
    <property type="molecule type" value="Genomic_DNA"/>
</dbReference>
<proteinExistence type="predicted"/>
<protein>
    <submittedName>
        <fullName evidence="3 5">Uncharacterized protein</fullName>
    </submittedName>
</protein>
<name>A0A0R3TTC9_RODNA</name>
<dbReference type="WBParaSite" id="HNAJ_0001095801-mRNA-1">
    <property type="protein sequence ID" value="HNAJ_0001095801-mRNA-1"/>
    <property type="gene ID" value="HNAJ_0001095801"/>
</dbReference>
<keyword evidence="4" id="KW-1185">Reference proteome</keyword>
<evidence type="ECO:0000256" key="1">
    <source>
        <dbReference type="SAM" id="MobiDB-lite"/>
    </source>
</evidence>
<keyword evidence="2" id="KW-0812">Transmembrane</keyword>
<dbReference type="PROSITE" id="PS00242">
    <property type="entry name" value="INTEGRIN_ALPHA"/>
    <property type="match status" value="1"/>
</dbReference>
<evidence type="ECO:0000313" key="3">
    <source>
        <dbReference type="EMBL" id="VDO09187.1"/>
    </source>
</evidence>
<dbReference type="Gene3D" id="1.20.5.930">
    <property type="entry name" value="Bicelle-embedded integrin alpha(iib) transmembrane segment"/>
    <property type="match status" value="1"/>
</dbReference>
<keyword evidence="2" id="KW-0472">Membrane</keyword>
<evidence type="ECO:0000313" key="5">
    <source>
        <dbReference type="WBParaSite" id="HNAJ_0001095801-mRNA-1"/>
    </source>
</evidence>
<dbReference type="InterPro" id="IPR018184">
    <property type="entry name" value="Integrin_alpha_C_CS"/>
</dbReference>